<sequence>MKRLYFLGLCLCLLNPLLYGQARPEAALLVESQRGEYFQLNIGGRIINPTPASRVAVGDLPAGKHLLRIRVLGRGRRAQNITAQVVLERGYESVYVLTPTSHRSLGLVLRKAEDIPLENPLPPAEVSAQDICRHMMEERDVDRVIRFIREEDFDDRRLEIARGEIKLAGGLLTEDLYLLLKELNFDEQRVALAKFAYAYVCDRHRFSRVLDAFESSAGKREMQDFLYKR</sequence>
<feature type="domain" description="DUF4476" evidence="2">
    <location>
        <begin position="136"/>
        <end position="226"/>
    </location>
</feature>
<proteinExistence type="predicted"/>
<dbReference type="Pfam" id="PF14771">
    <property type="entry name" value="DUF4476"/>
    <property type="match status" value="1"/>
</dbReference>
<keyword evidence="4" id="KW-1185">Reference proteome</keyword>
<evidence type="ECO:0000313" key="3">
    <source>
        <dbReference type="EMBL" id="RNI32226.1"/>
    </source>
</evidence>
<dbReference type="InterPro" id="IPR028011">
    <property type="entry name" value="DUF4476"/>
</dbReference>
<keyword evidence="1" id="KW-0732">Signal</keyword>
<dbReference type="RefSeq" id="WP_123131526.1">
    <property type="nucleotide sequence ID" value="NZ_RJJE01000002.1"/>
</dbReference>
<organism evidence="3 4">
    <name type="scientific">Rufibacter immobilis</name>
    <dbReference type="NCBI Taxonomy" id="1348778"/>
    <lineage>
        <taxon>Bacteria</taxon>
        <taxon>Pseudomonadati</taxon>
        <taxon>Bacteroidota</taxon>
        <taxon>Cytophagia</taxon>
        <taxon>Cytophagales</taxon>
        <taxon>Hymenobacteraceae</taxon>
        <taxon>Rufibacter</taxon>
    </lineage>
</organism>
<protein>
    <submittedName>
        <fullName evidence="3">DUF4476 domain-containing protein</fullName>
    </submittedName>
</protein>
<reference evidence="3 4" key="1">
    <citation type="submission" date="2018-11" db="EMBL/GenBank/DDBJ databases">
        <title>Rufibacter latericius sp. nov., isolated from water in Baiyang Lake.</title>
        <authorList>
            <person name="Yang Y."/>
        </authorList>
    </citation>
    <scope>NUCLEOTIDE SEQUENCE [LARGE SCALE GENOMIC DNA]</scope>
    <source>
        <strain evidence="3 4">MCC P1</strain>
    </source>
</reference>
<evidence type="ECO:0000256" key="1">
    <source>
        <dbReference type="SAM" id="SignalP"/>
    </source>
</evidence>
<name>A0A3M9N3B0_9BACT</name>
<feature type="signal peptide" evidence="1">
    <location>
        <begin position="1"/>
        <end position="22"/>
    </location>
</feature>
<dbReference type="AlphaFoldDB" id="A0A3M9N3B0"/>
<accession>A0A3M9N3B0</accession>
<dbReference type="EMBL" id="RJJE01000002">
    <property type="protein sequence ID" value="RNI32226.1"/>
    <property type="molecule type" value="Genomic_DNA"/>
</dbReference>
<feature type="chain" id="PRO_5018296168" evidence="1">
    <location>
        <begin position="23"/>
        <end position="229"/>
    </location>
</feature>
<dbReference type="Proteomes" id="UP000271010">
    <property type="component" value="Unassembled WGS sequence"/>
</dbReference>
<evidence type="ECO:0000259" key="2">
    <source>
        <dbReference type="Pfam" id="PF14771"/>
    </source>
</evidence>
<comment type="caution">
    <text evidence="3">The sequence shown here is derived from an EMBL/GenBank/DDBJ whole genome shotgun (WGS) entry which is preliminary data.</text>
</comment>
<dbReference type="OrthoDB" id="877750at2"/>
<gene>
    <name evidence="3" type="ORF">EFA69_02550</name>
</gene>
<evidence type="ECO:0000313" key="4">
    <source>
        <dbReference type="Proteomes" id="UP000271010"/>
    </source>
</evidence>